<feature type="chain" id="PRO_5046429013" evidence="1">
    <location>
        <begin position="22"/>
        <end position="405"/>
    </location>
</feature>
<dbReference type="RefSeq" id="WP_264741754.1">
    <property type="nucleotide sequence ID" value="NZ_JAPDHV010000001.1"/>
</dbReference>
<accession>A0ABT3HJ20</accession>
<organism evidence="2 3">
    <name type="scientific">Chryseobacterium oryctis</name>
    <dbReference type="NCBI Taxonomy" id="2952618"/>
    <lineage>
        <taxon>Bacteria</taxon>
        <taxon>Pseudomonadati</taxon>
        <taxon>Bacteroidota</taxon>
        <taxon>Flavobacteriia</taxon>
        <taxon>Flavobacteriales</taxon>
        <taxon>Weeksellaceae</taxon>
        <taxon>Chryseobacterium group</taxon>
        <taxon>Chryseobacterium</taxon>
    </lineage>
</organism>
<evidence type="ECO:0000313" key="2">
    <source>
        <dbReference type="EMBL" id="MCW3159777.1"/>
    </source>
</evidence>
<evidence type="ECO:0000313" key="3">
    <source>
        <dbReference type="Proteomes" id="UP001163719"/>
    </source>
</evidence>
<dbReference type="EMBL" id="JAPDHV010000001">
    <property type="protein sequence ID" value="MCW3159777.1"/>
    <property type="molecule type" value="Genomic_DNA"/>
</dbReference>
<dbReference type="PANTHER" id="PTHR41339">
    <property type="entry name" value="LIPL48"/>
    <property type="match status" value="1"/>
</dbReference>
<evidence type="ECO:0000256" key="1">
    <source>
        <dbReference type="SAM" id="SignalP"/>
    </source>
</evidence>
<keyword evidence="1" id="KW-0732">Signal</keyword>
<dbReference type="Proteomes" id="UP001163719">
    <property type="component" value="Unassembled WGS sequence"/>
</dbReference>
<dbReference type="PROSITE" id="PS51257">
    <property type="entry name" value="PROKAR_LIPOPROTEIN"/>
    <property type="match status" value="1"/>
</dbReference>
<dbReference type="PANTHER" id="PTHR41339:SF1">
    <property type="entry name" value="SECRETED PROTEIN"/>
    <property type="match status" value="1"/>
</dbReference>
<comment type="caution">
    <text evidence="2">The sequence shown here is derived from an EMBL/GenBank/DDBJ whole genome shotgun (WGS) entry which is preliminary data.</text>
</comment>
<protein>
    <submittedName>
        <fullName evidence="2">Uncharacterized protein</fullName>
    </submittedName>
</protein>
<proteinExistence type="predicted"/>
<sequence length="405" mass="42417">MKRRVLSLCSIVLVASLTLTSCTIEVNDGLGEGTTNTPGTTESVLSGSGTLSGTITKDLLIKKGNYTLDGIVKVVAGVTLTIEPGATFNVVTSKTSSLVILQGAKINAQGTASEPIVFTTSTKTPGDWGGITLYGKAPIKAVNGNTTALSEDGNNVNYGGTDPNDNSGIMKFVRVEYAGKKIGDGTSETNSMTFYSVGAGTVLENLVTYKGTDDGYEFFGGTVSATNIVSYGNYDDSFDWQDAWSGQNNSNWYAFQTGTGNFGMEIEASGNADNVAPKISNITLIRNAGTNPESAGSSEISAIQFKKHGTGIFSNVYISGYKNIGSQKAYSVLIQDDATNTNQVLTGKIKVEPINYVNSDQPGVWGYAQTNGGKTFTNTTTVTKVSLTPGAWATVDGVNLLAALQ</sequence>
<name>A0ABT3HJ20_9FLAO</name>
<keyword evidence="3" id="KW-1185">Reference proteome</keyword>
<reference evidence="2" key="1">
    <citation type="submission" date="2022-10" db="EMBL/GenBank/DDBJ databases">
        <title>Chryseobacterium babae sp. nov. isolated from the gut of the beetle Oryctes rhinoceros, and Chryseobacterium kimseyorum sp. nov., isolated from a stick insect rearing cage.</title>
        <authorList>
            <person name="Shelomi M."/>
            <person name="Han C.-J."/>
            <person name="Chen W.-M."/>
            <person name="Chen H.-K."/>
            <person name="Liaw S.-J."/>
            <person name="Muhle E."/>
            <person name="Clermont D."/>
        </authorList>
    </citation>
    <scope>NUCLEOTIDE SEQUENCE</scope>
    <source>
        <strain evidence="2">WLa1L2M3</strain>
    </source>
</reference>
<feature type="signal peptide" evidence="1">
    <location>
        <begin position="1"/>
        <end position="21"/>
    </location>
</feature>
<gene>
    <name evidence="2" type="ORF">OH806_00610</name>
</gene>